<reference evidence="2" key="2">
    <citation type="journal article" date="2021" name="PeerJ">
        <title>Extensive microbial diversity within the chicken gut microbiome revealed by metagenomics and culture.</title>
        <authorList>
            <person name="Gilroy R."/>
            <person name="Ravi A."/>
            <person name="Getino M."/>
            <person name="Pursley I."/>
            <person name="Horton D.L."/>
            <person name="Alikhan N.F."/>
            <person name="Baker D."/>
            <person name="Gharbi K."/>
            <person name="Hall N."/>
            <person name="Watson M."/>
            <person name="Adriaenssens E.M."/>
            <person name="Foster-Nyarko E."/>
            <person name="Jarju S."/>
            <person name="Secka A."/>
            <person name="Antonio M."/>
            <person name="Oren A."/>
            <person name="Chaudhuri R.R."/>
            <person name="La Ragione R."/>
            <person name="Hildebrand F."/>
            <person name="Pallen M.J."/>
        </authorList>
    </citation>
    <scope>NUCLEOTIDE SEQUENCE</scope>
    <source>
        <strain evidence="2">B1-16210</strain>
    </source>
</reference>
<keyword evidence="1" id="KW-0812">Transmembrane</keyword>
<comment type="caution">
    <text evidence="2">The sequence shown here is derived from an EMBL/GenBank/DDBJ whole genome shotgun (WGS) entry which is preliminary data.</text>
</comment>
<dbReference type="Proteomes" id="UP000721442">
    <property type="component" value="Unassembled WGS sequence"/>
</dbReference>
<evidence type="ECO:0000313" key="3">
    <source>
        <dbReference type="Proteomes" id="UP000721442"/>
    </source>
</evidence>
<dbReference type="InterPro" id="IPR045584">
    <property type="entry name" value="Pilin-like"/>
</dbReference>
<organism evidence="2 3">
    <name type="scientific">Candidatus Enterousia excrementavium</name>
    <dbReference type="NCBI Taxonomy" id="2840789"/>
    <lineage>
        <taxon>Bacteria</taxon>
        <taxon>Pseudomonadati</taxon>
        <taxon>Pseudomonadota</taxon>
        <taxon>Alphaproteobacteria</taxon>
        <taxon>Candidatus Enterousia</taxon>
    </lineage>
</organism>
<dbReference type="Gene3D" id="3.30.700.10">
    <property type="entry name" value="Glycoprotein, Type 4 Pilin"/>
    <property type="match status" value="1"/>
</dbReference>
<protein>
    <submittedName>
        <fullName evidence="2">Type II secretion system protein</fullName>
    </submittedName>
</protein>
<feature type="transmembrane region" description="Helical" evidence="1">
    <location>
        <begin position="20"/>
        <end position="38"/>
    </location>
</feature>
<gene>
    <name evidence="2" type="ORF">IAC77_02850</name>
</gene>
<reference evidence="2" key="1">
    <citation type="submission" date="2020-10" db="EMBL/GenBank/DDBJ databases">
        <authorList>
            <person name="Gilroy R."/>
        </authorList>
    </citation>
    <scope>NUCLEOTIDE SEQUENCE</scope>
    <source>
        <strain evidence="2">B1-16210</strain>
    </source>
</reference>
<name>A0A940DDS3_9PROT</name>
<keyword evidence="1" id="KW-1133">Transmembrane helix</keyword>
<keyword evidence="1" id="KW-0472">Membrane</keyword>
<dbReference type="EMBL" id="JADINE010000035">
    <property type="protein sequence ID" value="MBO8407376.1"/>
    <property type="molecule type" value="Genomic_DNA"/>
</dbReference>
<dbReference type="SUPFAM" id="SSF54523">
    <property type="entry name" value="Pili subunits"/>
    <property type="match status" value="1"/>
</dbReference>
<sequence>MKKQNKIFTAHKNSQRGSTLVELLMSVALAAIIMPFIFRYQQGLVQRAEDIAITREMSDIQSALERYIVDNREYLLNTVGRNITRVNMADLVDYGMNPDLLSSAENFQLRVLKSSDVEDRSTLQGVIVFSSDEITPMRTREIVAMGGDSMGFVEGNRAYGTFGAWRADTLDMGLDVSSGIVETTAVNRDNALYLYRVPTENASDATMLSGLNLGGHDITNAAFFNASAAEFTETLALGITATDDVIFQNRTTLDNALNVTNATVAGTLSSDSRTMEVARNFSLADTGKFTSLTTGDLWVSNMTLGGLSINSDLDGPAVLSVNRSVDMTGGTIDAMFVTVGFAGSITPRLVVYDRIEDSKNPNYYWDLITNTANMFDVSLRDLTDLAQLATYKEDATDTDVGRIFSAVSVNNNATAADYMNAITEIQSRVRAKYRLLNLE</sequence>
<proteinExistence type="predicted"/>
<evidence type="ECO:0000313" key="2">
    <source>
        <dbReference type="EMBL" id="MBO8407376.1"/>
    </source>
</evidence>
<dbReference type="AlphaFoldDB" id="A0A940DDS3"/>
<accession>A0A940DDS3</accession>
<evidence type="ECO:0000256" key="1">
    <source>
        <dbReference type="SAM" id="Phobius"/>
    </source>
</evidence>